<proteinExistence type="inferred from homology"/>
<dbReference type="Pfam" id="PF05504">
    <property type="entry name" value="Spore_GerAC"/>
    <property type="match status" value="1"/>
</dbReference>
<evidence type="ECO:0000256" key="5">
    <source>
        <dbReference type="ARBA" id="ARBA00023136"/>
    </source>
</evidence>
<evidence type="ECO:0000256" key="3">
    <source>
        <dbReference type="ARBA" id="ARBA00022544"/>
    </source>
</evidence>
<organism evidence="10 11">
    <name type="scientific">Paenibacillus provencensis</name>
    <dbReference type="NCBI Taxonomy" id="441151"/>
    <lineage>
        <taxon>Bacteria</taxon>
        <taxon>Bacillati</taxon>
        <taxon>Bacillota</taxon>
        <taxon>Bacilli</taxon>
        <taxon>Bacillales</taxon>
        <taxon>Paenibacillaceae</taxon>
        <taxon>Paenibacillus</taxon>
    </lineage>
</organism>
<dbReference type="PANTHER" id="PTHR35789:SF1">
    <property type="entry name" value="SPORE GERMINATION PROTEIN B3"/>
    <property type="match status" value="1"/>
</dbReference>
<keyword evidence="7" id="KW-0449">Lipoprotein</keyword>
<keyword evidence="4" id="KW-0732">Signal</keyword>
<evidence type="ECO:0000256" key="7">
    <source>
        <dbReference type="ARBA" id="ARBA00023288"/>
    </source>
</evidence>
<feature type="domain" description="Spore germination protein N-terminal" evidence="9">
    <location>
        <begin position="25"/>
        <end position="193"/>
    </location>
</feature>
<dbReference type="Proteomes" id="UP001597169">
    <property type="component" value="Unassembled WGS sequence"/>
</dbReference>
<protein>
    <submittedName>
        <fullName evidence="10">Ger(X)C family spore germination protein</fullName>
    </submittedName>
</protein>
<dbReference type="NCBIfam" id="TIGR02887">
    <property type="entry name" value="spore_ger_x_C"/>
    <property type="match status" value="1"/>
</dbReference>
<dbReference type="EMBL" id="JBHTKX010000001">
    <property type="protein sequence ID" value="MFD1128057.1"/>
    <property type="molecule type" value="Genomic_DNA"/>
</dbReference>
<keyword evidence="11" id="KW-1185">Reference proteome</keyword>
<keyword evidence="3" id="KW-0309">Germination</keyword>
<dbReference type="InterPro" id="IPR046953">
    <property type="entry name" value="Spore_GerAC-like_C"/>
</dbReference>
<feature type="domain" description="Spore germination GerAC-like C-terminal" evidence="8">
    <location>
        <begin position="204"/>
        <end position="364"/>
    </location>
</feature>
<evidence type="ECO:0000259" key="8">
    <source>
        <dbReference type="Pfam" id="PF05504"/>
    </source>
</evidence>
<dbReference type="RefSeq" id="WP_251583914.1">
    <property type="nucleotide sequence ID" value="NZ_JBHTKX010000001.1"/>
</dbReference>
<dbReference type="InterPro" id="IPR057336">
    <property type="entry name" value="GerAC_N"/>
</dbReference>
<evidence type="ECO:0000256" key="6">
    <source>
        <dbReference type="ARBA" id="ARBA00023139"/>
    </source>
</evidence>
<dbReference type="InterPro" id="IPR008844">
    <property type="entry name" value="Spore_GerAC-like"/>
</dbReference>
<dbReference type="Pfam" id="PF25198">
    <property type="entry name" value="Spore_GerAC_N"/>
    <property type="match status" value="1"/>
</dbReference>
<evidence type="ECO:0000313" key="11">
    <source>
        <dbReference type="Proteomes" id="UP001597169"/>
    </source>
</evidence>
<dbReference type="Gene3D" id="3.30.300.210">
    <property type="entry name" value="Nutrient germinant receptor protein C, domain 3"/>
    <property type="match status" value="1"/>
</dbReference>
<dbReference type="PANTHER" id="PTHR35789">
    <property type="entry name" value="SPORE GERMINATION PROTEIN B3"/>
    <property type="match status" value="1"/>
</dbReference>
<comment type="similarity">
    <text evidence="2">Belongs to the GerABKC lipoprotein family.</text>
</comment>
<comment type="caution">
    <text evidence="10">The sequence shown here is derived from an EMBL/GenBank/DDBJ whole genome shotgun (WGS) entry which is preliminary data.</text>
</comment>
<evidence type="ECO:0000256" key="1">
    <source>
        <dbReference type="ARBA" id="ARBA00004635"/>
    </source>
</evidence>
<evidence type="ECO:0000256" key="4">
    <source>
        <dbReference type="ARBA" id="ARBA00022729"/>
    </source>
</evidence>
<sequence length="367" mass="41779">MCRLLLVFLVIVLGSLFCLSGCRGVDIDKRNIVVGLGVDVGKNARYRVTLKIAAHEGGESIGLNDFFILDQEANSIAYAVEALQAKSEKFLDFSQTRIIVMDEVIARNNAESLLDYAVRKPGLQFITWMAVARPNANDLLKVKRKSEKPVGIYFNDLFTNIHGVSMYLDAVSMSKFYARFYERGSDPYLPILEHKGDEIVTERLALFDKKGMKLELVPEEVSLFRLITKKPKVFHYELNGQNENEHVVTQFRNTKVRYNLKEDTQPPKIRYNVRLSGVVEEAGKESVTVSTDASAYASEEAREIQRKLVMLLEKMQNAGLDPLGFGLNYLSKHWNPNENWEAWQTLYPQLKFDADVRVQLRSDGSLK</sequence>
<dbReference type="InterPro" id="IPR038501">
    <property type="entry name" value="Spore_GerAC_C_sf"/>
</dbReference>
<evidence type="ECO:0000313" key="10">
    <source>
        <dbReference type="EMBL" id="MFD1128057.1"/>
    </source>
</evidence>
<keyword evidence="6" id="KW-0564">Palmitate</keyword>
<keyword evidence="5" id="KW-0472">Membrane</keyword>
<evidence type="ECO:0000256" key="2">
    <source>
        <dbReference type="ARBA" id="ARBA00007886"/>
    </source>
</evidence>
<gene>
    <name evidence="10" type="ORF">ACFQ3J_07725</name>
</gene>
<reference evidence="11" key="1">
    <citation type="journal article" date="2019" name="Int. J. Syst. Evol. Microbiol.">
        <title>The Global Catalogue of Microorganisms (GCM) 10K type strain sequencing project: providing services to taxonomists for standard genome sequencing and annotation.</title>
        <authorList>
            <consortium name="The Broad Institute Genomics Platform"/>
            <consortium name="The Broad Institute Genome Sequencing Center for Infectious Disease"/>
            <person name="Wu L."/>
            <person name="Ma J."/>
        </authorList>
    </citation>
    <scope>NUCLEOTIDE SEQUENCE [LARGE SCALE GENOMIC DNA]</scope>
    <source>
        <strain evidence="11">CCUG 53519</strain>
    </source>
</reference>
<evidence type="ECO:0000259" key="9">
    <source>
        <dbReference type="Pfam" id="PF25198"/>
    </source>
</evidence>
<comment type="subcellular location">
    <subcellularLocation>
        <location evidence="1">Membrane</location>
        <topology evidence="1">Lipid-anchor</topology>
    </subcellularLocation>
</comment>
<accession>A0ABW3PVE7</accession>
<name>A0ABW3PVE7_9BACL</name>